<accession>A0A481YWH5</accession>
<protein>
    <submittedName>
        <fullName evidence="1">Uncharacterized protein</fullName>
    </submittedName>
</protein>
<dbReference type="EMBL" id="MK500338">
    <property type="protein sequence ID" value="QBK86876.1"/>
    <property type="molecule type" value="Genomic_DNA"/>
</dbReference>
<organism evidence="1">
    <name type="scientific">Marseillevirus LCMAC103</name>
    <dbReference type="NCBI Taxonomy" id="2506604"/>
    <lineage>
        <taxon>Viruses</taxon>
        <taxon>Varidnaviria</taxon>
        <taxon>Bamfordvirae</taxon>
        <taxon>Nucleocytoviricota</taxon>
        <taxon>Megaviricetes</taxon>
        <taxon>Pimascovirales</taxon>
        <taxon>Pimascovirales incertae sedis</taxon>
        <taxon>Marseilleviridae</taxon>
    </lineage>
</organism>
<sequence>MADVVIPNLHRRTWATPFPFGAGPHPVEAVGGQGFTSSRGELDFTINNVADGYRFFFTLRGGTGRLPDSPHRNFYYVLDTAVDHLNNPLVVADSAEPNQITIATNVADSGGRTYVFSFFPIFSLRPTIAKTAGAALTGNLIVTVRSCAFGPL</sequence>
<evidence type="ECO:0000313" key="1">
    <source>
        <dbReference type="EMBL" id="QBK86876.1"/>
    </source>
</evidence>
<proteinExistence type="predicted"/>
<name>A0A481YWH5_9VIRU</name>
<gene>
    <name evidence="1" type="ORF">LCMAC103_02140</name>
</gene>
<reference evidence="1" key="1">
    <citation type="journal article" date="2019" name="MBio">
        <title>Virus Genomes from Deep Sea Sediments Expand the Ocean Megavirome and Support Independent Origins of Viral Gigantism.</title>
        <authorList>
            <person name="Backstrom D."/>
            <person name="Yutin N."/>
            <person name="Jorgensen S.L."/>
            <person name="Dharamshi J."/>
            <person name="Homa F."/>
            <person name="Zaremba-Niedwiedzka K."/>
            <person name="Spang A."/>
            <person name="Wolf Y.I."/>
            <person name="Koonin E.V."/>
            <person name="Ettema T.J."/>
        </authorList>
    </citation>
    <scope>NUCLEOTIDE SEQUENCE</scope>
</reference>